<reference evidence="1 2" key="1">
    <citation type="submission" date="2016-10" db="EMBL/GenBank/DDBJ databases">
        <title>Comparative genomics of Bacillus thuringiensis reveals a path to pathogens against multiple invertebrate hosts.</title>
        <authorList>
            <person name="Zheng J."/>
            <person name="Gao Q."/>
            <person name="Liu H."/>
            <person name="Peng D."/>
            <person name="Ruan L."/>
            <person name="Sun M."/>
        </authorList>
    </citation>
    <scope>NUCLEOTIDE SEQUENCE [LARGE SCALE GENOMIC DNA]</scope>
    <source>
        <strain evidence="1">T30001</strain>
    </source>
</reference>
<sequence>MKLRENRKKERLEIQLFKDDKEFVKNKAEELGYKTVSAFLVDSAKTHFKLEVDMKIYRDLTKEINYIGKNINSLIRRIHTDGIYTDHDIDFLKVNQKKIIKIIQKEYDRLLDLKTKFNSDSLTKKQKKKLIESLSENQIQIPKKLVLEEVYEKIKEDFLYIIESIENSPEQGKEVTEYVWKYLYGDTLYKLDDNQLIQLADSLFIFAQKLKFKLSKLDNFLEDDDWFELKDILDEYEIY</sequence>
<protein>
    <recommendedName>
        <fullName evidence="3">Plasmid mobilization relaxosome protein MobC</fullName>
    </recommendedName>
</protein>
<accession>A0A9X6N3Z7</accession>
<name>A0A9X6N3Z7_BACTV</name>
<dbReference type="Proteomes" id="UP000195160">
    <property type="component" value="Unassembled WGS sequence"/>
</dbReference>
<dbReference type="AlphaFoldDB" id="A0A9X6N3Z7"/>
<organism evidence="1 2">
    <name type="scientific">Bacillus thuringiensis subsp. medellin</name>
    <dbReference type="NCBI Taxonomy" id="79672"/>
    <lineage>
        <taxon>Bacteria</taxon>
        <taxon>Bacillati</taxon>
        <taxon>Bacillota</taxon>
        <taxon>Bacilli</taxon>
        <taxon>Bacillales</taxon>
        <taxon>Bacillaceae</taxon>
        <taxon>Bacillus</taxon>
        <taxon>Bacillus cereus group</taxon>
    </lineage>
</organism>
<gene>
    <name evidence="1" type="ORF">BK784_26550</name>
</gene>
<evidence type="ECO:0000313" key="2">
    <source>
        <dbReference type="Proteomes" id="UP000195160"/>
    </source>
</evidence>
<evidence type="ECO:0000313" key="1">
    <source>
        <dbReference type="EMBL" id="OUB89786.1"/>
    </source>
</evidence>
<dbReference type="RefSeq" id="WP_088069280.1">
    <property type="nucleotide sequence ID" value="NZ_MOOV01000234.1"/>
</dbReference>
<dbReference type="EMBL" id="MOOV01000234">
    <property type="protein sequence ID" value="OUB89786.1"/>
    <property type="molecule type" value="Genomic_DNA"/>
</dbReference>
<comment type="caution">
    <text evidence="1">The sequence shown here is derived from an EMBL/GenBank/DDBJ whole genome shotgun (WGS) entry which is preliminary data.</text>
</comment>
<evidence type="ECO:0008006" key="3">
    <source>
        <dbReference type="Google" id="ProtNLM"/>
    </source>
</evidence>
<proteinExistence type="predicted"/>